<evidence type="ECO:0000313" key="1">
    <source>
        <dbReference type="EMBL" id="KAI4345746.1"/>
    </source>
</evidence>
<evidence type="ECO:0000313" key="2">
    <source>
        <dbReference type="Proteomes" id="UP000828941"/>
    </source>
</evidence>
<sequence length="658" mass="77222">MATSKQEYVRPNPFTMSDLDLSKYIIGIHDSFLTTRDDVLSLYNILVNLIKNSTHTGDSIQQKLKDFKMAEVMEDKIPHSSTMPPAHTMKEIACEMRCHSFNEQATHETVVWILDKLRNYSWDTKAVIALAAFARDYGEAWRLSLVQRASESGILEVHFFKFGRDEKSRQAYLERYKTLLDPTLQLIRGIIELEDVINDKIYTRKDVPTLYTVHQEAYTYWAIFALLACASHMTELEWSIKTPEIVRKVNLELTNLNMVLQECKAQIGALKDYKWRLWIFQNPSGVLELLKALIYPRDYMPLEIFDNYNRTMVPLDVLKSRHILLFISPLENIEDEIWALRPIDEAFRRDEDKQDYSILWVPVVDNWNEENMAKFENLRSLMPWYVTKYFSLVKGIRPLKEEWFYHDKPIVVVVNPRGVVINKNAVHMIFVWKIEAFPFHPDDDERLPEHWQWFWDEDGQLTPSIGSPIQEGKFIFYYGGHDKDWIEQFTMCASTLANDPALKLANVSIELFHVGMKHESFLHKFWKRIENWFMTKIHKPKVDTVTQEAQKILSYKNESGWALLSRGSSMVDHGHGITILKTLAEFEQWREHVMKKGFDVSFKEYHEKVVSTTHRNTNLEIPFVVGKLPETINCPVCPRRMDIVISCKCCHIDNVRKS</sequence>
<keyword evidence="2" id="KW-1185">Reference proteome</keyword>
<proteinExistence type="predicted"/>
<dbReference type="EMBL" id="CM039430">
    <property type="protein sequence ID" value="KAI4345746.1"/>
    <property type="molecule type" value="Genomic_DNA"/>
</dbReference>
<reference evidence="1 2" key="1">
    <citation type="journal article" date="2022" name="DNA Res.">
        <title>Chromosomal-level genome assembly of the orchid tree Bauhinia variegata (Leguminosae; Cercidoideae) supports the allotetraploid origin hypothesis of Bauhinia.</title>
        <authorList>
            <person name="Zhong Y."/>
            <person name="Chen Y."/>
            <person name="Zheng D."/>
            <person name="Pang J."/>
            <person name="Liu Y."/>
            <person name="Luo S."/>
            <person name="Meng S."/>
            <person name="Qian L."/>
            <person name="Wei D."/>
            <person name="Dai S."/>
            <person name="Zhou R."/>
        </authorList>
    </citation>
    <scope>NUCLEOTIDE SEQUENCE [LARGE SCALE GENOMIC DNA]</scope>
    <source>
        <strain evidence="1">BV-YZ2020</strain>
    </source>
</reference>
<dbReference type="Proteomes" id="UP000828941">
    <property type="component" value="Chromosome 5"/>
</dbReference>
<organism evidence="1 2">
    <name type="scientific">Bauhinia variegata</name>
    <name type="common">Purple orchid tree</name>
    <name type="synonym">Phanera variegata</name>
    <dbReference type="NCBI Taxonomy" id="167791"/>
    <lineage>
        <taxon>Eukaryota</taxon>
        <taxon>Viridiplantae</taxon>
        <taxon>Streptophyta</taxon>
        <taxon>Embryophyta</taxon>
        <taxon>Tracheophyta</taxon>
        <taxon>Spermatophyta</taxon>
        <taxon>Magnoliopsida</taxon>
        <taxon>eudicotyledons</taxon>
        <taxon>Gunneridae</taxon>
        <taxon>Pentapetalae</taxon>
        <taxon>rosids</taxon>
        <taxon>fabids</taxon>
        <taxon>Fabales</taxon>
        <taxon>Fabaceae</taxon>
        <taxon>Cercidoideae</taxon>
        <taxon>Cercideae</taxon>
        <taxon>Bauhiniinae</taxon>
        <taxon>Bauhinia</taxon>
    </lineage>
</organism>
<name>A0ACB9PBM5_BAUVA</name>
<protein>
    <submittedName>
        <fullName evidence="1">Uncharacterized protein</fullName>
    </submittedName>
</protein>
<accession>A0ACB9PBM5</accession>
<gene>
    <name evidence="1" type="ORF">L6164_012844</name>
</gene>
<comment type="caution">
    <text evidence="1">The sequence shown here is derived from an EMBL/GenBank/DDBJ whole genome shotgun (WGS) entry which is preliminary data.</text>
</comment>